<proteinExistence type="predicted"/>
<keyword evidence="3" id="KW-1185">Reference proteome</keyword>
<protein>
    <submittedName>
        <fullName evidence="2">RES family NAD+ phosphorylase</fullName>
    </submittedName>
</protein>
<gene>
    <name evidence="2" type="ORF">MW290_13070</name>
</gene>
<dbReference type="Pfam" id="PF08808">
    <property type="entry name" value="RES"/>
    <property type="match status" value="1"/>
</dbReference>
<evidence type="ECO:0000313" key="2">
    <source>
        <dbReference type="EMBL" id="URI06823.1"/>
    </source>
</evidence>
<accession>A0ABY4S1M6</accession>
<sequence length="205" mass="22807">MSEAMRVALRLPDLGSFEALLRPIRIDVASLVRLSRHPATEPYWSSGVYRFDDPDPGGADAFGTCYTASTIEVAFAESVIHECGRFARGSYEVPAAELTERSVVRFTCERRKTLLLADLTGAALKALGLNNDISASADYTASQTWARAIHGASPRWDGIRYVSRQMNKGFAYAIFERSGLHRLRAEKLKRWQVDDLCDQFNVTAV</sequence>
<organism evidence="2 3">
    <name type="scientific">Aquincola tertiaricarbonis</name>
    <dbReference type="NCBI Taxonomy" id="391953"/>
    <lineage>
        <taxon>Bacteria</taxon>
        <taxon>Pseudomonadati</taxon>
        <taxon>Pseudomonadota</taxon>
        <taxon>Betaproteobacteria</taxon>
        <taxon>Burkholderiales</taxon>
        <taxon>Sphaerotilaceae</taxon>
        <taxon>Aquincola</taxon>
    </lineage>
</organism>
<dbReference type="EMBL" id="CP097635">
    <property type="protein sequence ID" value="URI06823.1"/>
    <property type="molecule type" value="Genomic_DNA"/>
</dbReference>
<name>A0ABY4S1M6_AQUTE</name>
<dbReference type="Proteomes" id="UP001056201">
    <property type="component" value="Chromosome 1"/>
</dbReference>
<evidence type="ECO:0000313" key="3">
    <source>
        <dbReference type="Proteomes" id="UP001056201"/>
    </source>
</evidence>
<dbReference type="InterPro" id="IPR014914">
    <property type="entry name" value="RES_dom"/>
</dbReference>
<reference evidence="2" key="1">
    <citation type="submission" date="2022-05" db="EMBL/GenBank/DDBJ databases">
        <title>An RpoN-dependent PEP-CTERM gene is involved in floc formation of an Aquincola tertiaricarbonis strain.</title>
        <authorList>
            <person name="Qiu D."/>
            <person name="Xia M."/>
        </authorList>
    </citation>
    <scope>NUCLEOTIDE SEQUENCE</scope>
    <source>
        <strain evidence="2">RN12</strain>
    </source>
</reference>
<evidence type="ECO:0000259" key="1">
    <source>
        <dbReference type="SMART" id="SM00953"/>
    </source>
</evidence>
<dbReference type="RefSeq" id="WP_250195086.1">
    <property type="nucleotide sequence ID" value="NZ_CP097635.1"/>
</dbReference>
<feature type="domain" description="RES" evidence="1">
    <location>
        <begin position="46"/>
        <end position="186"/>
    </location>
</feature>
<dbReference type="SMART" id="SM00953">
    <property type="entry name" value="RES"/>
    <property type="match status" value="1"/>
</dbReference>